<feature type="compositionally biased region" description="Acidic residues" evidence="1">
    <location>
        <begin position="927"/>
        <end position="939"/>
    </location>
</feature>
<evidence type="ECO:0000256" key="1">
    <source>
        <dbReference type="SAM" id="MobiDB-lite"/>
    </source>
</evidence>
<dbReference type="Pfam" id="PF07705">
    <property type="entry name" value="CARDB"/>
    <property type="match status" value="1"/>
</dbReference>
<evidence type="ECO:0000313" key="4">
    <source>
        <dbReference type="Proteomes" id="UP001056855"/>
    </source>
</evidence>
<feature type="region of interest" description="Disordered" evidence="1">
    <location>
        <begin position="811"/>
        <end position="836"/>
    </location>
</feature>
<dbReference type="GeneID" id="73288479"/>
<dbReference type="AlphaFoldDB" id="A0A9E7NB99"/>
<dbReference type="InterPro" id="IPR011635">
    <property type="entry name" value="CARDB"/>
</dbReference>
<dbReference type="Proteomes" id="UP001056855">
    <property type="component" value="Chromosome"/>
</dbReference>
<feature type="compositionally biased region" description="Acidic residues" evidence="1">
    <location>
        <begin position="895"/>
        <end position="915"/>
    </location>
</feature>
<dbReference type="Gene3D" id="2.60.40.10">
    <property type="entry name" value="Immunoglobulins"/>
    <property type="match status" value="1"/>
</dbReference>
<feature type="compositionally biased region" description="Acidic residues" evidence="1">
    <location>
        <begin position="630"/>
        <end position="653"/>
    </location>
</feature>
<feature type="region of interest" description="Disordered" evidence="1">
    <location>
        <begin position="865"/>
        <end position="953"/>
    </location>
</feature>
<accession>A0A9E7NB99</accession>
<evidence type="ECO:0000259" key="2">
    <source>
        <dbReference type="Pfam" id="PF07705"/>
    </source>
</evidence>
<feature type="domain" description="CARDB" evidence="2">
    <location>
        <begin position="29"/>
        <end position="114"/>
    </location>
</feature>
<dbReference type="RefSeq" id="WP_254158318.1">
    <property type="nucleotide sequence ID" value="NZ_CP100355.1"/>
</dbReference>
<dbReference type="KEGG" id="sawl:NGM29_00495"/>
<sequence length="953" mass="99917">MRRRGYLVGLGTGVGVLVSVTDRGLATATDLSVRILETNDPVEAGEYLNVTAEVTNTTASELEVTAEFLVGGDPVGGRWIFQIEGGETRDLEFSHLTYPVRQDVEFPVRVETQDGSDERLVTVTGIDDLPTDRVRPGSQVTVAPGSTVQFETEPDDAESYGGVTHWYVDDDYAGWSMGPWQAEYFGWTGRDYWQYTFDEPGTYTVRASVVQEGANATAEWTVEVAEGGHGGPVVEEVRPAPGRLTVSNEETVELAVDVSDAEGRLEEVVWWLGHADRILEISSVSGSSDTATLAVDGASLCHGCPVIVWVRSSDGTVTTAQPWTPVEPDGGHLHVSIRKSNDPVGAGDPLEFVLDLENVGTEAATREVSMIVGGEVVDARSVTVDSGGTDSLTLGYDTYPVRQDVEFPVWVTTGDDSDHRTVSVYADGVADLEIRILETNAPVAAGEVLSVLAEVENVGTESITRDIHLAAGDRVASERVSLEPGATETLQLGYETYPVRRNVEFLVSVETDGACDRRLVRVYADGLPALVPRIREVNDPVTGGERLEATVELENRSGERATEDVSLVVGGEVVDSASVTVDGGETETLALGYETYPVRQDVEFPITVVAGEERDERTVSVRGVDGGGGEGDDGGSEDNEDGDDGDGEGEDGADEDLEVTFVDCSRVEVTGSFAAGDTIMAHTAFNTDHGIGTTAGEDFVTIGEHVPAPFSGTVIFEIGDDRGVSGDDSSATVTVEDYGVLGTAITGIGGPSAIGPETTHSNPHDCSGSIAPIPPGLKVASVSPAGDGYDVTFGYTNENEVSIIVGSSFTAGTASSQPPNELAAGGGSFTTRWTPRSGDERLEWTVDLSAFGGQEPVRVATQAARTYGDGEEPSSDDGAETDDGGETADGANTDGDGETDGEGSENGDATDETNETSDTGGGQTDGTDAEGSGDGESTDDGTKDTDDNASNDG</sequence>
<feature type="compositionally biased region" description="Acidic residues" evidence="1">
    <location>
        <begin position="869"/>
        <end position="886"/>
    </location>
</feature>
<name>A0A9E7NB99_9EURY</name>
<dbReference type="InterPro" id="IPR013783">
    <property type="entry name" value="Ig-like_fold"/>
</dbReference>
<organism evidence="3 4">
    <name type="scientific">Natronosalvus rutilus</name>
    <dbReference type="NCBI Taxonomy" id="2953753"/>
    <lineage>
        <taxon>Archaea</taxon>
        <taxon>Methanobacteriati</taxon>
        <taxon>Methanobacteriota</taxon>
        <taxon>Stenosarchaea group</taxon>
        <taxon>Halobacteria</taxon>
        <taxon>Halobacteriales</taxon>
        <taxon>Natrialbaceae</taxon>
        <taxon>Natronosalvus</taxon>
    </lineage>
</organism>
<reference evidence="3" key="1">
    <citation type="submission" date="2022-06" db="EMBL/GenBank/DDBJ databases">
        <title>Diverse halophilic archaea isolated from saline environments.</title>
        <authorList>
            <person name="Cui H.-L."/>
        </authorList>
    </citation>
    <scope>NUCLEOTIDE SEQUENCE</scope>
    <source>
        <strain evidence="3">WLHS1</strain>
    </source>
</reference>
<dbReference type="EMBL" id="CP100355">
    <property type="protein sequence ID" value="UTF53798.1"/>
    <property type="molecule type" value="Genomic_DNA"/>
</dbReference>
<gene>
    <name evidence="3" type="ORF">NGM29_00495</name>
</gene>
<proteinExistence type="predicted"/>
<evidence type="ECO:0000313" key="3">
    <source>
        <dbReference type="EMBL" id="UTF53798.1"/>
    </source>
</evidence>
<feature type="region of interest" description="Disordered" evidence="1">
    <location>
        <begin position="615"/>
        <end position="653"/>
    </location>
</feature>
<protein>
    <recommendedName>
        <fullName evidence="2">CARDB domain-containing protein</fullName>
    </recommendedName>
</protein>
<keyword evidence="4" id="KW-1185">Reference proteome</keyword>